<dbReference type="Pfam" id="PF13692">
    <property type="entry name" value="Glyco_trans_1_4"/>
    <property type="match status" value="1"/>
</dbReference>
<keyword evidence="1" id="KW-0808">Transferase</keyword>
<reference evidence="1 2" key="1">
    <citation type="submission" date="2017-05" db="EMBL/GenBank/DDBJ databases">
        <title>Genomic insights into alkan degradation activity of Oleiphilus messinensis.</title>
        <authorList>
            <person name="Kozyavkin S.A."/>
            <person name="Slesarev A.I."/>
            <person name="Golyshin P.N."/>
            <person name="Korzhenkov A."/>
            <person name="Golyshina O.N."/>
            <person name="Toshchakov S.V."/>
        </authorList>
    </citation>
    <scope>NUCLEOTIDE SEQUENCE [LARGE SCALE GENOMIC DNA]</scope>
    <source>
        <strain evidence="1 2">ME102</strain>
    </source>
</reference>
<dbReference type="PANTHER" id="PTHR45947:SF3">
    <property type="entry name" value="SULFOQUINOVOSYL TRANSFERASE SQD2"/>
    <property type="match status" value="1"/>
</dbReference>
<dbReference type="Gene3D" id="3.40.50.2000">
    <property type="entry name" value="Glycogen Phosphorylase B"/>
    <property type="match status" value="2"/>
</dbReference>
<sequence>MNLANSLVAQGHKVILWSSAYFHQEKRHRCQGVTTVQVNPNLEIRLIPSPGYKKNISVSRLWDHIVLAKNLRSLLKQPHTEPDVAFIGYPPIEVASVMVHWLEARGIPCILDVKDQWPHIFTEAFPQKVRPLAGMMLLPYFSYARKTMSTATALTSMADDFLNWAIAFSGRERRQEDQVVPLTASDAAISDKELIDARSWWDNQGIRVGVNRVCFVGSHSPAFDMTPLRNAAQYFMEHNISCEFVICGDGDSSENWQEMMSGLPNVRFPGWVDSAQIAALVERSMASIAPYCNTENFVRSIPNKVLDSLYHGLPILTPLKGEVTKLLEEHSIGLIYGEHPGKTLEHCVEALITDTGKRQSMAENASELYQNRFSYDTVYSALVKRIENLAKRFQSDGAR</sequence>
<proteinExistence type="predicted"/>
<name>A0A1Y0IJ69_9GAMM</name>
<gene>
    <name evidence="1" type="ORF">OLMES_5585</name>
</gene>
<dbReference type="PANTHER" id="PTHR45947">
    <property type="entry name" value="SULFOQUINOVOSYL TRANSFERASE SQD2"/>
    <property type="match status" value="1"/>
</dbReference>
<dbReference type="SUPFAM" id="SSF53756">
    <property type="entry name" value="UDP-Glycosyltransferase/glycogen phosphorylase"/>
    <property type="match status" value="1"/>
</dbReference>
<dbReference type="KEGG" id="ome:OLMES_5585"/>
<keyword evidence="2" id="KW-1185">Reference proteome</keyword>
<dbReference type="AlphaFoldDB" id="A0A1Y0IJ69"/>
<accession>A0A1Y0IJ69</accession>
<dbReference type="EMBL" id="CP021425">
    <property type="protein sequence ID" value="ARU59565.1"/>
    <property type="molecule type" value="Genomic_DNA"/>
</dbReference>
<protein>
    <submittedName>
        <fullName evidence="1">Glycosyltransferase-like protein</fullName>
    </submittedName>
</protein>
<dbReference type="Proteomes" id="UP000196027">
    <property type="component" value="Chromosome"/>
</dbReference>
<dbReference type="GO" id="GO:0016757">
    <property type="term" value="F:glycosyltransferase activity"/>
    <property type="evidence" value="ECO:0007669"/>
    <property type="project" value="TreeGrafter"/>
</dbReference>
<organism evidence="1 2">
    <name type="scientific">Oleiphilus messinensis</name>
    <dbReference type="NCBI Taxonomy" id="141451"/>
    <lineage>
        <taxon>Bacteria</taxon>
        <taxon>Pseudomonadati</taxon>
        <taxon>Pseudomonadota</taxon>
        <taxon>Gammaproteobacteria</taxon>
        <taxon>Oceanospirillales</taxon>
        <taxon>Oleiphilaceae</taxon>
        <taxon>Oleiphilus</taxon>
    </lineage>
</organism>
<evidence type="ECO:0000313" key="2">
    <source>
        <dbReference type="Proteomes" id="UP000196027"/>
    </source>
</evidence>
<evidence type="ECO:0000313" key="1">
    <source>
        <dbReference type="EMBL" id="ARU59565.1"/>
    </source>
</evidence>
<dbReference type="InterPro" id="IPR050194">
    <property type="entry name" value="Glycosyltransferase_grp1"/>
</dbReference>